<dbReference type="InterPro" id="IPR001375">
    <property type="entry name" value="Peptidase_S9_cat"/>
</dbReference>
<dbReference type="GO" id="GO:0008236">
    <property type="term" value="F:serine-type peptidase activity"/>
    <property type="evidence" value="ECO:0007669"/>
    <property type="project" value="InterPro"/>
</dbReference>
<comment type="caution">
    <text evidence="2">The sequence shown here is derived from an EMBL/GenBank/DDBJ whole genome shotgun (WGS) entry which is preliminary data.</text>
</comment>
<gene>
    <name evidence="2" type="ORF">DVR12_19460</name>
</gene>
<feature type="domain" description="Peptidase S9 prolyl oligopeptidase catalytic" evidence="1">
    <location>
        <begin position="652"/>
        <end position="829"/>
    </location>
</feature>
<organism evidence="2 3">
    <name type="scientific">Chitinophaga silvatica</name>
    <dbReference type="NCBI Taxonomy" id="2282649"/>
    <lineage>
        <taxon>Bacteria</taxon>
        <taxon>Pseudomonadati</taxon>
        <taxon>Bacteroidota</taxon>
        <taxon>Chitinophagia</taxon>
        <taxon>Chitinophagales</taxon>
        <taxon>Chitinophagaceae</taxon>
        <taxon>Chitinophaga</taxon>
    </lineage>
</organism>
<accession>A0A3E1Y703</accession>
<dbReference type="AlphaFoldDB" id="A0A3E1Y703"/>
<dbReference type="Proteomes" id="UP000260644">
    <property type="component" value="Unassembled WGS sequence"/>
</dbReference>
<protein>
    <recommendedName>
        <fullName evidence="1">Peptidase S9 prolyl oligopeptidase catalytic domain-containing protein</fullName>
    </recommendedName>
</protein>
<dbReference type="RefSeq" id="WP_116977454.1">
    <property type="nucleotide sequence ID" value="NZ_QPMM01000010.1"/>
</dbReference>
<dbReference type="InterPro" id="IPR029058">
    <property type="entry name" value="AB_hydrolase_fold"/>
</dbReference>
<reference evidence="2 3" key="1">
    <citation type="submission" date="2018-07" db="EMBL/GenBank/DDBJ databases">
        <title>Chitinophaga K2CV101002-2 sp. nov., isolated from a monsoon evergreen broad-leaved forest soil.</title>
        <authorList>
            <person name="Lv Y."/>
        </authorList>
    </citation>
    <scope>NUCLEOTIDE SEQUENCE [LARGE SCALE GENOMIC DNA]</scope>
    <source>
        <strain evidence="2 3">GDMCC 1.1288</strain>
    </source>
</reference>
<dbReference type="SUPFAM" id="SSF53474">
    <property type="entry name" value="alpha/beta-Hydrolases"/>
    <property type="match status" value="1"/>
</dbReference>
<dbReference type="EMBL" id="QPMM01000010">
    <property type="protein sequence ID" value="RFS20736.1"/>
    <property type="molecule type" value="Genomic_DNA"/>
</dbReference>
<sequence>MTSYLFLSIRTTLIFFLFDYICFCGIAKAQSNNINREDYMLWTALQNPYLTNNGEYLKYEVQKVESKDKIIVVKSINSNWHKEFKNGDVFFLNDDKCLLNVVNDTLNFFWLGTDRNESLIVNSYNIPDVENKNIIMYQLSSNPMDICQLDLEKNINNKIINIGKVLEYYYLPKNMNVIVKVRLDSVEQIVSVKYIERGKVNAKELIRSKDISPLVFDIREYNVACILKDSEEVNNICVIPLRTLMPRVIKSSTFNLHDSSVTDIFQFTLNSDSLLVNIKPLKIEPKKKDLDMFKLTIWSYKDGILPIKSKEVEKSRFYYYSIKENNFSPYHEESLVTPNKYLDSLFRVSYPSPDKEFFIYNDNGNFFSYEVATGISRNITATANNNWGRAENNDYDVFGLYPRVVGWADDKRSAFIQDEFDLWKVSVLNEYLPLNITNGIGRKNKIKFTPIFFNQTFIPEKTILKANQPILFSAFNCISKENGFYYKRNYNSKDEPVLLTMDKAMYYIPFTPAGYGSVVSSSWILPTKAKKADIYLVGKSTSQSSLNFYVTKDFKSFTQVTENYPERKFNWPTNELINWTTKEGNKLQGILYKPGNFDSTRKYPVIFYYYRKSSDNLNSFIIPKECPGCTIDIPGYASSGYLVFTPDIYFSKGETGKNAMDAVTSAAEFLSKKEYVDKNRMGVQGCSFSGFTTNYIVTHTNIFAAACSASGLSDMVSGYNSINDGDIKQPQFEGGAYQIGSTLWENPNLYIENSAVFSANKLTTPLLLMHTTQDPTVPFNNAVELFLAGKRLNKRIWMLEYANQYHTLSGSANHDFAIRMKQFFDYYLKGALPPEWMTVPDLLGSDKIGNGYGLDSFNRIP</sequence>
<dbReference type="GO" id="GO:0008239">
    <property type="term" value="F:dipeptidyl-peptidase activity"/>
    <property type="evidence" value="ECO:0007669"/>
    <property type="project" value="TreeGrafter"/>
</dbReference>
<dbReference type="OrthoDB" id="9812921at2"/>
<dbReference type="PANTHER" id="PTHR11731">
    <property type="entry name" value="PROTEASE FAMILY S9B,C DIPEPTIDYL-PEPTIDASE IV-RELATED"/>
    <property type="match status" value="1"/>
</dbReference>
<dbReference type="InterPro" id="IPR050278">
    <property type="entry name" value="Serine_Prot_S9B/DPPIV"/>
</dbReference>
<proteinExistence type="predicted"/>
<evidence type="ECO:0000259" key="1">
    <source>
        <dbReference type="Pfam" id="PF00326"/>
    </source>
</evidence>
<evidence type="ECO:0000313" key="3">
    <source>
        <dbReference type="Proteomes" id="UP000260644"/>
    </source>
</evidence>
<dbReference type="Pfam" id="PF00326">
    <property type="entry name" value="Peptidase_S9"/>
    <property type="match status" value="1"/>
</dbReference>
<keyword evidence="3" id="KW-1185">Reference proteome</keyword>
<dbReference type="PANTHER" id="PTHR11731:SF193">
    <property type="entry name" value="DIPEPTIDYL PEPTIDASE 9"/>
    <property type="match status" value="1"/>
</dbReference>
<name>A0A3E1Y703_9BACT</name>
<dbReference type="GO" id="GO:0006508">
    <property type="term" value="P:proteolysis"/>
    <property type="evidence" value="ECO:0007669"/>
    <property type="project" value="InterPro"/>
</dbReference>
<evidence type="ECO:0000313" key="2">
    <source>
        <dbReference type="EMBL" id="RFS20736.1"/>
    </source>
</evidence>
<dbReference type="Gene3D" id="3.40.50.1820">
    <property type="entry name" value="alpha/beta hydrolase"/>
    <property type="match status" value="1"/>
</dbReference>